<evidence type="ECO:0000313" key="5">
    <source>
        <dbReference type="Proteomes" id="UP000315439"/>
    </source>
</evidence>
<protein>
    <recommendedName>
        <fullName evidence="2 3">Single-stranded DNA-binding protein</fullName>
    </recommendedName>
</protein>
<keyword evidence="1 2" id="KW-0238">DNA-binding</keyword>
<evidence type="ECO:0000256" key="2">
    <source>
        <dbReference type="PIRNR" id="PIRNR002070"/>
    </source>
</evidence>
<gene>
    <name evidence="4" type="ORF">FLL46_23930</name>
</gene>
<dbReference type="Pfam" id="PF00436">
    <property type="entry name" value="SSB"/>
    <property type="match status" value="1"/>
</dbReference>
<dbReference type="InterPro" id="IPR011344">
    <property type="entry name" value="ssDNA-bd"/>
</dbReference>
<dbReference type="OrthoDB" id="9809878at2"/>
<dbReference type="Gene3D" id="2.40.50.140">
    <property type="entry name" value="Nucleic acid-binding proteins"/>
    <property type="match status" value="1"/>
</dbReference>
<dbReference type="Proteomes" id="UP000315439">
    <property type="component" value="Unassembled WGS sequence"/>
</dbReference>
<sequence>MAINVLTVSGNIGRNCEKRYTPNGKCIADFPIAVTSGFGEREKTSWLKCKLLGNRAEKLTEYLTIGTRVVVSGQFSIEVWMKGNEKQYTPELLVNSLDFVSKSTADPMKNNTHQQQQIAGAIDNEFDDDIPF</sequence>
<dbReference type="GO" id="GO:0009295">
    <property type="term" value="C:nucleoid"/>
    <property type="evidence" value="ECO:0007669"/>
    <property type="project" value="TreeGrafter"/>
</dbReference>
<name>A0A545U033_9GAMM</name>
<evidence type="ECO:0000256" key="1">
    <source>
        <dbReference type="ARBA" id="ARBA00023125"/>
    </source>
</evidence>
<accession>A0A545U033</accession>
<dbReference type="InterPro" id="IPR000424">
    <property type="entry name" value="Primosome_PriB/ssb"/>
</dbReference>
<organism evidence="4 5">
    <name type="scientific">Aliikangiella coralliicola</name>
    <dbReference type="NCBI Taxonomy" id="2592383"/>
    <lineage>
        <taxon>Bacteria</taxon>
        <taxon>Pseudomonadati</taxon>
        <taxon>Pseudomonadota</taxon>
        <taxon>Gammaproteobacteria</taxon>
        <taxon>Oceanospirillales</taxon>
        <taxon>Pleioneaceae</taxon>
        <taxon>Aliikangiella</taxon>
    </lineage>
</organism>
<keyword evidence="5" id="KW-1185">Reference proteome</keyword>
<dbReference type="RefSeq" id="WP_142934473.1">
    <property type="nucleotide sequence ID" value="NZ_ML660171.1"/>
</dbReference>
<dbReference type="PANTHER" id="PTHR10302:SF0">
    <property type="entry name" value="SINGLE-STRANDED DNA-BINDING PROTEIN, MITOCHONDRIAL"/>
    <property type="match status" value="1"/>
</dbReference>
<reference evidence="4 5" key="1">
    <citation type="submission" date="2019-07" db="EMBL/GenBank/DDBJ databases">
        <title>Draft genome for Aliikangiella sp. M105.</title>
        <authorList>
            <person name="Wang G."/>
        </authorList>
    </citation>
    <scope>NUCLEOTIDE SEQUENCE [LARGE SCALE GENOMIC DNA]</scope>
    <source>
        <strain evidence="4 5">M105</strain>
    </source>
</reference>
<dbReference type="CDD" id="cd04496">
    <property type="entry name" value="SSB_OBF"/>
    <property type="match status" value="1"/>
</dbReference>
<dbReference type="InterPro" id="IPR012340">
    <property type="entry name" value="NA-bd_OB-fold"/>
</dbReference>
<dbReference type="GO" id="GO:0006260">
    <property type="term" value="P:DNA replication"/>
    <property type="evidence" value="ECO:0007669"/>
    <property type="project" value="InterPro"/>
</dbReference>
<dbReference type="PROSITE" id="PS50935">
    <property type="entry name" value="SSB"/>
    <property type="match status" value="1"/>
</dbReference>
<evidence type="ECO:0000256" key="3">
    <source>
        <dbReference type="RuleBase" id="RU000524"/>
    </source>
</evidence>
<proteinExistence type="predicted"/>
<dbReference type="PANTHER" id="PTHR10302">
    <property type="entry name" value="SINGLE-STRANDED DNA-BINDING PROTEIN"/>
    <property type="match status" value="1"/>
</dbReference>
<dbReference type="NCBIfam" id="TIGR00621">
    <property type="entry name" value="ssb"/>
    <property type="match status" value="1"/>
</dbReference>
<dbReference type="PIRSF" id="PIRSF002070">
    <property type="entry name" value="SSB"/>
    <property type="match status" value="1"/>
</dbReference>
<dbReference type="AlphaFoldDB" id="A0A545U033"/>
<dbReference type="EMBL" id="VIKS01000015">
    <property type="protein sequence ID" value="TQV82821.1"/>
    <property type="molecule type" value="Genomic_DNA"/>
</dbReference>
<dbReference type="GO" id="GO:0003697">
    <property type="term" value="F:single-stranded DNA binding"/>
    <property type="evidence" value="ECO:0007669"/>
    <property type="project" value="InterPro"/>
</dbReference>
<evidence type="ECO:0000313" key="4">
    <source>
        <dbReference type="EMBL" id="TQV82821.1"/>
    </source>
</evidence>
<comment type="caution">
    <text evidence="4">The sequence shown here is derived from an EMBL/GenBank/DDBJ whole genome shotgun (WGS) entry which is preliminary data.</text>
</comment>
<dbReference type="SUPFAM" id="SSF50249">
    <property type="entry name" value="Nucleic acid-binding proteins"/>
    <property type="match status" value="1"/>
</dbReference>